<keyword evidence="3" id="KW-0862">Zinc</keyword>
<feature type="domain" description="MYND-type" evidence="6">
    <location>
        <begin position="113"/>
        <end position="148"/>
    </location>
</feature>
<dbReference type="Proteomes" id="UP001165160">
    <property type="component" value="Unassembled WGS sequence"/>
</dbReference>
<evidence type="ECO:0000256" key="5">
    <source>
        <dbReference type="SAM" id="MobiDB-lite"/>
    </source>
</evidence>
<dbReference type="SUPFAM" id="SSF144232">
    <property type="entry name" value="HIT/MYND zinc finger-like"/>
    <property type="match status" value="1"/>
</dbReference>
<evidence type="ECO:0000256" key="2">
    <source>
        <dbReference type="ARBA" id="ARBA00022771"/>
    </source>
</evidence>
<comment type="caution">
    <text evidence="7">The sequence shown here is derived from an EMBL/GenBank/DDBJ whole genome shotgun (WGS) entry which is preliminary data.</text>
</comment>
<dbReference type="Gene3D" id="6.10.140.2220">
    <property type="match status" value="1"/>
</dbReference>
<sequence length="184" mass="19578">MSDARNSSNNTRHASRSTGATHMSNKQKGAAGAKKSGESEAEIADAFMEEIAKRERLSAAVELKKLQGSGDTGTGKKKKGKKSSTSKKIVLKPSTAVNPDGTTPSVTVPSNKCSVCEKLATSKCKCLVVHYCSRECQVLDWKVHKKICLANPKNLLKINGMGGGEKKVDKVEGVTDDIKKASIS</sequence>
<proteinExistence type="predicted"/>
<dbReference type="PROSITE" id="PS50865">
    <property type="entry name" value="ZF_MYND_2"/>
    <property type="match status" value="1"/>
</dbReference>
<dbReference type="GO" id="GO:0008270">
    <property type="term" value="F:zinc ion binding"/>
    <property type="evidence" value="ECO:0007669"/>
    <property type="project" value="UniProtKB-KW"/>
</dbReference>
<evidence type="ECO:0000256" key="4">
    <source>
        <dbReference type="PROSITE-ProRule" id="PRU00134"/>
    </source>
</evidence>
<evidence type="ECO:0000256" key="1">
    <source>
        <dbReference type="ARBA" id="ARBA00022723"/>
    </source>
</evidence>
<dbReference type="InterPro" id="IPR002893">
    <property type="entry name" value="Znf_MYND"/>
</dbReference>
<name>A0A9W7C5G3_9STRA</name>
<accession>A0A9W7C5G3</accession>
<reference evidence="8" key="1">
    <citation type="journal article" date="2023" name="Commun. Biol.">
        <title>Genome analysis of Parmales, the sister group of diatoms, reveals the evolutionary specialization of diatoms from phago-mixotrophs to photoautotrophs.</title>
        <authorList>
            <person name="Ban H."/>
            <person name="Sato S."/>
            <person name="Yoshikawa S."/>
            <person name="Yamada K."/>
            <person name="Nakamura Y."/>
            <person name="Ichinomiya M."/>
            <person name="Sato N."/>
            <person name="Blanc-Mathieu R."/>
            <person name="Endo H."/>
            <person name="Kuwata A."/>
            <person name="Ogata H."/>
        </authorList>
    </citation>
    <scope>NUCLEOTIDE SEQUENCE [LARGE SCALE GENOMIC DNA]</scope>
    <source>
        <strain evidence="8">NIES 3699</strain>
    </source>
</reference>
<feature type="compositionally biased region" description="Basic residues" evidence="5">
    <location>
        <begin position="75"/>
        <end position="85"/>
    </location>
</feature>
<dbReference type="Pfam" id="PF01753">
    <property type="entry name" value="zf-MYND"/>
    <property type="match status" value="1"/>
</dbReference>
<evidence type="ECO:0000313" key="8">
    <source>
        <dbReference type="Proteomes" id="UP001165160"/>
    </source>
</evidence>
<dbReference type="PROSITE" id="PS01360">
    <property type="entry name" value="ZF_MYND_1"/>
    <property type="match status" value="1"/>
</dbReference>
<evidence type="ECO:0000313" key="7">
    <source>
        <dbReference type="EMBL" id="GMH99534.1"/>
    </source>
</evidence>
<keyword evidence="1" id="KW-0479">Metal-binding</keyword>
<dbReference type="EMBL" id="BRXX01000235">
    <property type="protein sequence ID" value="GMH99534.1"/>
    <property type="molecule type" value="Genomic_DNA"/>
</dbReference>
<gene>
    <name evidence="7" type="ORF">TrVE_jg3894</name>
</gene>
<keyword evidence="2 4" id="KW-0863">Zinc-finger</keyword>
<protein>
    <recommendedName>
        <fullName evidence="6">MYND-type domain-containing protein</fullName>
    </recommendedName>
</protein>
<feature type="compositionally biased region" description="Polar residues" evidence="5">
    <location>
        <begin position="1"/>
        <end position="27"/>
    </location>
</feature>
<organism evidence="7 8">
    <name type="scientific">Triparma verrucosa</name>
    <dbReference type="NCBI Taxonomy" id="1606542"/>
    <lineage>
        <taxon>Eukaryota</taxon>
        <taxon>Sar</taxon>
        <taxon>Stramenopiles</taxon>
        <taxon>Ochrophyta</taxon>
        <taxon>Bolidophyceae</taxon>
        <taxon>Parmales</taxon>
        <taxon>Triparmaceae</taxon>
        <taxon>Triparma</taxon>
    </lineage>
</organism>
<dbReference type="AlphaFoldDB" id="A0A9W7C5G3"/>
<feature type="region of interest" description="Disordered" evidence="5">
    <location>
        <begin position="1"/>
        <end position="39"/>
    </location>
</feature>
<feature type="region of interest" description="Disordered" evidence="5">
    <location>
        <begin position="67"/>
        <end position="89"/>
    </location>
</feature>
<evidence type="ECO:0000259" key="6">
    <source>
        <dbReference type="PROSITE" id="PS50865"/>
    </source>
</evidence>
<evidence type="ECO:0000256" key="3">
    <source>
        <dbReference type="ARBA" id="ARBA00022833"/>
    </source>
</evidence>
<keyword evidence="8" id="KW-1185">Reference proteome</keyword>